<comment type="caution">
    <text evidence="2">The sequence shown here is derived from an EMBL/GenBank/DDBJ whole genome shotgun (WGS) entry which is preliminary data.</text>
</comment>
<dbReference type="PANTHER" id="PTHR42080">
    <property type="entry name" value="SRR1 DOMAIN-CONTAINING PROTEIN"/>
    <property type="match status" value="1"/>
</dbReference>
<dbReference type="PANTHER" id="PTHR42080:SF1">
    <property type="entry name" value="SRR1-LIKE DOMAIN-CONTAINING PROTEIN"/>
    <property type="match status" value="1"/>
</dbReference>
<dbReference type="Pfam" id="PF07985">
    <property type="entry name" value="SRR1"/>
    <property type="match status" value="1"/>
</dbReference>
<dbReference type="EMBL" id="MU866203">
    <property type="protein sequence ID" value="KAK4176258.1"/>
    <property type="molecule type" value="Genomic_DNA"/>
</dbReference>
<proteinExistence type="predicted"/>
<sequence length="69" mass="8123">MVRELETQIDRRISIYAQDPAFTDFDKFFLKHLNITVIQHPSAQHNHVDYKTLVYAPTAPYTLQAEFMP</sequence>
<evidence type="ECO:0000313" key="3">
    <source>
        <dbReference type="Proteomes" id="UP001302321"/>
    </source>
</evidence>
<evidence type="ECO:0000313" key="2">
    <source>
        <dbReference type="EMBL" id="KAK4176258.1"/>
    </source>
</evidence>
<name>A0AAN7A6U0_9PEZI</name>
<dbReference type="Proteomes" id="UP001302321">
    <property type="component" value="Unassembled WGS sequence"/>
</dbReference>
<feature type="domain" description="SRR1-like" evidence="1">
    <location>
        <begin position="5"/>
        <end position="67"/>
    </location>
</feature>
<evidence type="ECO:0000259" key="1">
    <source>
        <dbReference type="Pfam" id="PF07985"/>
    </source>
</evidence>
<reference evidence="2" key="2">
    <citation type="submission" date="2023-05" db="EMBL/GenBank/DDBJ databases">
        <authorList>
            <consortium name="Lawrence Berkeley National Laboratory"/>
            <person name="Steindorff A."/>
            <person name="Hensen N."/>
            <person name="Bonometti L."/>
            <person name="Westerberg I."/>
            <person name="Brannstrom I.O."/>
            <person name="Guillou S."/>
            <person name="Cros-Aarteil S."/>
            <person name="Calhoun S."/>
            <person name="Haridas S."/>
            <person name="Kuo A."/>
            <person name="Mondo S."/>
            <person name="Pangilinan J."/>
            <person name="Riley R."/>
            <person name="Labutti K."/>
            <person name="Andreopoulos B."/>
            <person name="Lipzen A."/>
            <person name="Chen C."/>
            <person name="Yanf M."/>
            <person name="Daum C."/>
            <person name="Ng V."/>
            <person name="Clum A."/>
            <person name="Ohm R."/>
            <person name="Martin F."/>
            <person name="Silar P."/>
            <person name="Natvig D."/>
            <person name="Lalanne C."/>
            <person name="Gautier V."/>
            <person name="Ament-Velasquez S.L."/>
            <person name="Kruys A."/>
            <person name="Hutchinson M.I."/>
            <person name="Powell A.J."/>
            <person name="Barry K."/>
            <person name="Miller A.N."/>
            <person name="Grigoriev I.V."/>
            <person name="Debuchy R."/>
            <person name="Gladieux P."/>
            <person name="Thoren M.H."/>
            <person name="Johannesson H."/>
        </authorList>
    </citation>
    <scope>NUCLEOTIDE SEQUENCE</scope>
    <source>
        <strain evidence="2">CBS 892.96</strain>
    </source>
</reference>
<reference evidence="2" key="1">
    <citation type="journal article" date="2023" name="Mol. Phylogenet. Evol.">
        <title>Genome-scale phylogeny and comparative genomics of the fungal order Sordariales.</title>
        <authorList>
            <person name="Hensen N."/>
            <person name="Bonometti L."/>
            <person name="Westerberg I."/>
            <person name="Brannstrom I.O."/>
            <person name="Guillou S."/>
            <person name="Cros-Aarteil S."/>
            <person name="Calhoun S."/>
            <person name="Haridas S."/>
            <person name="Kuo A."/>
            <person name="Mondo S."/>
            <person name="Pangilinan J."/>
            <person name="Riley R."/>
            <person name="LaButti K."/>
            <person name="Andreopoulos B."/>
            <person name="Lipzen A."/>
            <person name="Chen C."/>
            <person name="Yan M."/>
            <person name="Daum C."/>
            <person name="Ng V."/>
            <person name="Clum A."/>
            <person name="Steindorff A."/>
            <person name="Ohm R.A."/>
            <person name="Martin F."/>
            <person name="Silar P."/>
            <person name="Natvig D.O."/>
            <person name="Lalanne C."/>
            <person name="Gautier V."/>
            <person name="Ament-Velasquez S.L."/>
            <person name="Kruys A."/>
            <person name="Hutchinson M.I."/>
            <person name="Powell A.J."/>
            <person name="Barry K."/>
            <person name="Miller A.N."/>
            <person name="Grigoriev I.V."/>
            <person name="Debuchy R."/>
            <person name="Gladieux P."/>
            <person name="Hiltunen Thoren M."/>
            <person name="Johannesson H."/>
        </authorList>
    </citation>
    <scope>NUCLEOTIDE SEQUENCE</scope>
    <source>
        <strain evidence="2">CBS 892.96</strain>
    </source>
</reference>
<accession>A0AAN7A6U0</accession>
<organism evidence="2 3">
    <name type="scientific">Triangularia setosa</name>
    <dbReference type="NCBI Taxonomy" id="2587417"/>
    <lineage>
        <taxon>Eukaryota</taxon>
        <taxon>Fungi</taxon>
        <taxon>Dikarya</taxon>
        <taxon>Ascomycota</taxon>
        <taxon>Pezizomycotina</taxon>
        <taxon>Sordariomycetes</taxon>
        <taxon>Sordariomycetidae</taxon>
        <taxon>Sordariales</taxon>
        <taxon>Podosporaceae</taxon>
        <taxon>Triangularia</taxon>
    </lineage>
</organism>
<protein>
    <recommendedName>
        <fullName evidence="1">SRR1-like domain-containing protein</fullName>
    </recommendedName>
</protein>
<keyword evidence="3" id="KW-1185">Reference proteome</keyword>
<dbReference type="AlphaFoldDB" id="A0AAN7A6U0"/>
<gene>
    <name evidence="2" type="ORF">QBC36DRAFT_329655</name>
</gene>
<dbReference type="InterPro" id="IPR012942">
    <property type="entry name" value="SRR1-like"/>
</dbReference>